<evidence type="ECO:0000313" key="3">
    <source>
        <dbReference type="Proteomes" id="UP000792457"/>
    </source>
</evidence>
<evidence type="ECO:0000313" key="2">
    <source>
        <dbReference type="EMBL" id="KAG8223659.1"/>
    </source>
</evidence>
<evidence type="ECO:0000256" key="1">
    <source>
        <dbReference type="SAM" id="MobiDB-lite"/>
    </source>
</evidence>
<name>A0A8K0JWH1_LADFU</name>
<proteinExistence type="predicted"/>
<protein>
    <submittedName>
        <fullName evidence="2">Uncharacterized protein</fullName>
    </submittedName>
</protein>
<dbReference type="PANTHER" id="PTHR46114:SF2">
    <property type="entry name" value="CULLIN N-TERMINAL DOMAIN-CONTAINING PROTEIN"/>
    <property type="match status" value="1"/>
</dbReference>
<dbReference type="AlphaFoldDB" id="A0A8K0JWH1"/>
<dbReference type="EMBL" id="KZ308169">
    <property type="protein sequence ID" value="KAG8223659.1"/>
    <property type="molecule type" value="Genomic_DNA"/>
</dbReference>
<dbReference type="PANTHER" id="PTHR46114">
    <property type="entry name" value="APPLE DOMAIN-CONTAINING PROTEIN"/>
    <property type="match status" value="1"/>
</dbReference>
<reference evidence="2" key="1">
    <citation type="submission" date="2013-04" db="EMBL/GenBank/DDBJ databases">
        <authorList>
            <person name="Qu J."/>
            <person name="Murali S.C."/>
            <person name="Bandaranaike D."/>
            <person name="Bellair M."/>
            <person name="Blankenburg K."/>
            <person name="Chao H."/>
            <person name="Dinh H."/>
            <person name="Doddapaneni H."/>
            <person name="Downs B."/>
            <person name="Dugan-Rocha S."/>
            <person name="Elkadiri S."/>
            <person name="Gnanaolivu R.D."/>
            <person name="Hernandez B."/>
            <person name="Javaid M."/>
            <person name="Jayaseelan J.C."/>
            <person name="Lee S."/>
            <person name="Li M."/>
            <person name="Ming W."/>
            <person name="Munidasa M."/>
            <person name="Muniz J."/>
            <person name="Nguyen L."/>
            <person name="Ongeri F."/>
            <person name="Osuji N."/>
            <person name="Pu L.-L."/>
            <person name="Puazo M."/>
            <person name="Qu C."/>
            <person name="Quiroz J."/>
            <person name="Raj R."/>
            <person name="Weissenberger G."/>
            <person name="Xin Y."/>
            <person name="Zou X."/>
            <person name="Han Y."/>
            <person name="Richards S."/>
            <person name="Worley K."/>
            <person name="Muzny D."/>
            <person name="Gibbs R."/>
        </authorList>
    </citation>
    <scope>NUCLEOTIDE SEQUENCE</scope>
    <source>
        <strain evidence="2">Sampled in the wild</strain>
    </source>
</reference>
<feature type="region of interest" description="Disordered" evidence="1">
    <location>
        <begin position="1"/>
        <end position="24"/>
    </location>
</feature>
<gene>
    <name evidence="2" type="ORF">J437_LFUL001766</name>
</gene>
<dbReference type="OrthoDB" id="8063408at2759"/>
<organism evidence="2 3">
    <name type="scientific">Ladona fulva</name>
    <name type="common">Scarce chaser dragonfly</name>
    <name type="synonym">Libellula fulva</name>
    <dbReference type="NCBI Taxonomy" id="123851"/>
    <lineage>
        <taxon>Eukaryota</taxon>
        <taxon>Metazoa</taxon>
        <taxon>Ecdysozoa</taxon>
        <taxon>Arthropoda</taxon>
        <taxon>Hexapoda</taxon>
        <taxon>Insecta</taxon>
        <taxon>Pterygota</taxon>
        <taxon>Palaeoptera</taxon>
        <taxon>Odonata</taxon>
        <taxon>Epiprocta</taxon>
        <taxon>Anisoptera</taxon>
        <taxon>Libelluloidea</taxon>
        <taxon>Libellulidae</taxon>
        <taxon>Ladona</taxon>
    </lineage>
</organism>
<comment type="caution">
    <text evidence="2">The sequence shown here is derived from an EMBL/GenBank/DDBJ whole genome shotgun (WGS) entry which is preliminary data.</text>
</comment>
<reference evidence="2" key="2">
    <citation type="submission" date="2017-10" db="EMBL/GenBank/DDBJ databases">
        <title>Ladona fulva Genome sequencing and assembly.</title>
        <authorList>
            <person name="Murali S."/>
            <person name="Richards S."/>
            <person name="Bandaranaike D."/>
            <person name="Bellair M."/>
            <person name="Blankenburg K."/>
            <person name="Chao H."/>
            <person name="Dinh H."/>
            <person name="Doddapaneni H."/>
            <person name="Dugan-Rocha S."/>
            <person name="Elkadiri S."/>
            <person name="Gnanaolivu R."/>
            <person name="Hernandez B."/>
            <person name="Skinner E."/>
            <person name="Javaid M."/>
            <person name="Lee S."/>
            <person name="Li M."/>
            <person name="Ming W."/>
            <person name="Munidasa M."/>
            <person name="Muniz J."/>
            <person name="Nguyen L."/>
            <person name="Hughes D."/>
            <person name="Osuji N."/>
            <person name="Pu L.-L."/>
            <person name="Puazo M."/>
            <person name="Qu C."/>
            <person name="Quiroz J."/>
            <person name="Raj R."/>
            <person name="Weissenberger G."/>
            <person name="Xin Y."/>
            <person name="Zou X."/>
            <person name="Han Y."/>
            <person name="Worley K."/>
            <person name="Muzny D."/>
            <person name="Gibbs R."/>
        </authorList>
    </citation>
    <scope>NUCLEOTIDE SEQUENCE</scope>
    <source>
        <strain evidence="2">Sampled in the wild</strain>
    </source>
</reference>
<sequence>MSSVYTPLKKAQLSLGDSSKSEREDDIVDSYENFRGAEGRNPHYPNQKDLKYLIRDLGLTKSNVKLLMSRLKQWKLLDEIVKVTIQKKCHHNFSSFFTYEGWVVRITSDRNEWRLFINISSRSHKAMPSHNGNIYPSLPLAHTVYLKEDFSSNKTLLDALKYDDLVPPDQSQGRKI</sequence>
<keyword evidence="3" id="KW-1185">Reference proteome</keyword>
<accession>A0A8K0JWH1</accession>
<dbReference type="Proteomes" id="UP000792457">
    <property type="component" value="Unassembled WGS sequence"/>
</dbReference>